<feature type="domain" description="N-acetyltransferase" evidence="3">
    <location>
        <begin position="1"/>
        <end position="156"/>
    </location>
</feature>
<dbReference type="InterPro" id="IPR016181">
    <property type="entry name" value="Acyl_CoA_acyltransferase"/>
</dbReference>
<evidence type="ECO:0000313" key="4">
    <source>
        <dbReference type="EMBL" id="NMO16963.1"/>
    </source>
</evidence>
<dbReference type="Gene3D" id="3.40.630.30">
    <property type="match status" value="1"/>
</dbReference>
<reference evidence="4 5" key="1">
    <citation type="submission" date="2020-04" db="EMBL/GenBank/DDBJ databases">
        <title>Draft genome of Pyxidicoccus fallax type strain.</title>
        <authorList>
            <person name="Whitworth D.E."/>
        </authorList>
    </citation>
    <scope>NUCLEOTIDE SEQUENCE [LARGE SCALE GENOMIC DNA]</scope>
    <source>
        <strain evidence="4 5">DSM 14698</strain>
    </source>
</reference>
<dbReference type="CDD" id="cd04301">
    <property type="entry name" value="NAT_SF"/>
    <property type="match status" value="1"/>
</dbReference>
<organism evidence="4 5">
    <name type="scientific">Pyxidicoccus fallax</name>
    <dbReference type="NCBI Taxonomy" id="394095"/>
    <lineage>
        <taxon>Bacteria</taxon>
        <taxon>Pseudomonadati</taxon>
        <taxon>Myxococcota</taxon>
        <taxon>Myxococcia</taxon>
        <taxon>Myxococcales</taxon>
        <taxon>Cystobacterineae</taxon>
        <taxon>Myxococcaceae</taxon>
        <taxon>Pyxidicoccus</taxon>
    </lineage>
</organism>
<evidence type="ECO:0000259" key="3">
    <source>
        <dbReference type="PROSITE" id="PS51186"/>
    </source>
</evidence>
<dbReference type="Proteomes" id="UP000518300">
    <property type="component" value="Unassembled WGS sequence"/>
</dbReference>
<accession>A0A848LGU8</accession>
<comment type="caution">
    <text evidence="4">The sequence shown here is derived from an EMBL/GenBank/DDBJ whole genome shotgun (WGS) entry which is preliminary data.</text>
</comment>
<dbReference type="PANTHER" id="PTHR43877">
    <property type="entry name" value="AMINOALKYLPHOSPHONATE N-ACETYLTRANSFERASE-RELATED-RELATED"/>
    <property type="match status" value="1"/>
</dbReference>
<proteinExistence type="predicted"/>
<keyword evidence="5" id="KW-1185">Reference proteome</keyword>
<dbReference type="InterPro" id="IPR050832">
    <property type="entry name" value="Bact_Acetyltransf"/>
</dbReference>
<protein>
    <submittedName>
        <fullName evidence="4">GNAT family N-acetyltransferase</fullName>
    </submittedName>
</protein>
<dbReference type="PROSITE" id="PS51186">
    <property type="entry name" value="GNAT"/>
    <property type="match status" value="1"/>
</dbReference>
<dbReference type="GO" id="GO:0016747">
    <property type="term" value="F:acyltransferase activity, transferring groups other than amino-acyl groups"/>
    <property type="evidence" value="ECO:0007669"/>
    <property type="project" value="InterPro"/>
</dbReference>
<dbReference type="AlphaFoldDB" id="A0A848LGU8"/>
<dbReference type="Pfam" id="PF00583">
    <property type="entry name" value="Acetyltransf_1"/>
    <property type="match status" value="1"/>
</dbReference>
<evidence type="ECO:0000256" key="2">
    <source>
        <dbReference type="ARBA" id="ARBA00023315"/>
    </source>
</evidence>
<name>A0A848LGU8_9BACT</name>
<keyword evidence="1 4" id="KW-0808">Transferase</keyword>
<dbReference type="InterPro" id="IPR000182">
    <property type="entry name" value="GNAT_dom"/>
</dbReference>
<evidence type="ECO:0000313" key="5">
    <source>
        <dbReference type="Proteomes" id="UP000518300"/>
    </source>
</evidence>
<evidence type="ECO:0000256" key="1">
    <source>
        <dbReference type="ARBA" id="ARBA00022679"/>
    </source>
</evidence>
<dbReference type="EMBL" id="JABBJJ010000083">
    <property type="protein sequence ID" value="NMO16963.1"/>
    <property type="molecule type" value="Genomic_DNA"/>
</dbReference>
<sequence length="159" mass="17437">MDIRPIAAKDREPLAALIRKIETFSPQEVEVAIELVGTALTPGNTDYSIIVADRGGQLVGYVCYGPTPMTEDTYDLYWIASAPEVRGQGVGAALVSAMEGDLRRRNGRLIRVETSATEAYGPTRGFYASMKYGEEARIRDFYKVGDDLIILTKRLQTGG</sequence>
<dbReference type="SUPFAM" id="SSF55729">
    <property type="entry name" value="Acyl-CoA N-acyltransferases (Nat)"/>
    <property type="match status" value="1"/>
</dbReference>
<gene>
    <name evidence="4" type="ORF">HG543_19165</name>
</gene>
<keyword evidence="2" id="KW-0012">Acyltransferase</keyword>